<comment type="caution">
    <text evidence="1">The sequence shown here is derived from an EMBL/GenBank/DDBJ whole genome shotgun (WGS) entry which is preliminary data.</text>
</comment>
<dbReference type="OrthoDB" id="2067762at2"/>
<name>A0A401LF90_9FIRM</name>
<sequence>MNTVIKGTKTIAEYKRVREDMENLARANYARHKEAFEEWGEGEPVKAWFDFEGNFCIEYESGKWWHYNDKGEWW</sequence>
<dbReference type="EMBL" id="BHVZ01000005">
    <property type="protein sequence ID" value="GCB30035.1"/>
    <property type="molecule type" value="Genomic_DNA"/>
</dbReference>
<protein>
    <submittedName>
        <fullName evidence="1">Uncharacterized protein</fullName>
    </submittedName>
</protein>
<accession>A0A401LF90</accession>
<organism evidence="1 2">
    <name type="scientific">Anaerotignum faecicola</name>
    <dbReference type="NCBI Taxonomy" id="2358141"/>
    <lineage>
        <taxon>Bacteria</taxon>
        <taxon>Bacillati</taxon>
        <taxon>Bacillota</taxon>
        <taxon>Clostridia</taxon>
        <taxon>Lachnospirales</taxon>
        <taxon>Anaerotignaceae</taxon>
        <taxon>Anaerotignum</taxon>
    </lineage>
</organism>
<dbReference type="AlphaFoldDB" id="A0A401LF90"/>
<dbReference type="Proteomes" id="UP000287361">
    <property type="component" value="Unassembled WGS sequence"/>
</dbReference>
<proteinExistence type="predicted"/>
<keyword evidence="2" id="KW-1185">Reference proteome</keyword>
<reference evidence="1 2" key="1">
    <citation type="submission" date="2018-10" db="EMBL/GenBank/DDBJ databases">
        <title>Draft Genome Sequence of Anaerotignum sp. KCTC 15736.</title>
        <authorList>
            <person name="Choi S.H."/>
            <person name="Kim J.S."/>
            <person name="Kang S.W."/>
            <person name="Lee J.S."/>
            <person name="Park S.H."/>
        </authorList>
    </citation>
    <scope>NUCLEOTIDE SEQUENCE [LARGE SCALE GENOMIC DNA]</scope>
    <source>
        <strain evidence="1 2">KCTC 15736</strain>
    </source>
</reference>
<evidence type="ECO:0000313" key="1">
    <source>
        <dbReference type="EMBL" id="GCB30035.1"/>
    </source>
</evidence>
<gene>
    <name evidence="1" type="ORF">KGMB03357_16960</name>
</gene>
<evidence type="ECO:0000313" key="2">
    <source>
        <dbReference type="Proteomes" id="UP000287361"/>
    </source>
</evidence>